<dbReference type="PROSITE" id="PS50076">
    <property type="entry name" value="DNAJ_2"/>
    <property type="match status" value="1"/>
</dbReference>
<feature type="domain" description="J" evidence="3">
    <location>
        <begin position="5"/>
        <end position="69"/>
    </location>
</feature>
<dbReference type="CDD" id="cd10747">
    <property type="entry name" value="DnaJ_C"/>
    <property type="match status" value="1"/>
</dbReference>
<dbReference type="GO" id="GO:0051082">
    <property type="term" value="F:unfolded protein binding"/>
    <property type="evidence" value="ECO:0007669"/>
    <property type="project" value="InterPro"/>
</dbReference>
<accession>A0A3R8NCQ8</accession>
<dbReference type="GO" id="GO:0042026">
    <property type="term" value="P:protein refolding"/>
    <property type="evidence" value="ECO:0007669"/>
    <property type="project" value="TreeGrafter"/>
</dbReference>
<evidence type="ECO:0000256" key="2">
    <source>
        <dbReference type="SAM" id="MobiDB-lite"/>
    </source>
</evidence>
<evidence type="ECO:0000313" key="5">
    <source>
        <dbReference type="Proteomes" id="UP000270261"/>
    </source>
</evidence>
<dbReference type="Gene3D" id="2.60.260.20">
    <property type="entry name" value="Urease metallochaperone UreE, N-terminal domain"/>
    <property type="match status" value="2"/>
</dbReference>
<dbReference type="CDD" id="cd06257">
    <property type="entry name" value="DnaJ"/>
    <property type="match status" value="1"/>
</dbReference>
<dbReference type="InterPro" id="IPR008971">
    <property type="entry name" value="HSP40/DnaJ_pept-bd"/>
</dbReference>
<evidence type="ECO:0000313" key="4">
    <source>
        <dbReference type="EMBL" id="RRN45615.1"/>
    </source>
</evidence>
<dbReference type="Gene3D" id="1.10.287.110">
    <property type="entry name" value="DnaJ domain"/>
    <property type="match status" value="1"/>
</dbReference>
<reference evidence="4 5" key="1">
    <citation type="submission" date="2018-11" db="EMBL/GenBank/DDBJ databases">
        <title>Genome sequencing of Lautropia sp. KCOM 2505 (= ChDC F240).</title>
        <authorList>
            <person name="Kook J.-K."/>
            <person name="Park S.-N."/>
            <person name="Lim Y.K."/>
        </authorList>
    </citation>
    <scope>NUCLEOTIDE SEQUENCE [LARGE SCALE GENOMIC DNA]</scope>
    <source>
        <strain evidence="4 5">KCOM 2505</strain>
    </source>
</reference>
<dbReference type="PRINTS" id="PR00625">
    <property type="entry name" value="JDOMAIN"/>
</dbReference>
<dbReference type="PANTHER" id="PTHR43096:SF48">
    <property type="entry name" value="CHAPERONE PROTEIN DNAJ"/>
    <property type="match status" value="1"/>
</dbReference>
<dbReference type="GO" id="GO:0005737">
    <property type="term" value="C:cytoplasm"/>
    <property type="evidence" value="ECO:0007669"/>
    <property type="project" value="TreeGrafter"/>
</dbReference>
<sequence length="339" mass="36984">MDYKDYYKILGVDKQASADDIKKAYRRLARKYHPDVSKEPDAAERMSEINEANTVLSDPERRAAYDQLGDASQFQQGGFRPPPGWQGARAYGNFDDAGGFGQAGAHGFGHSAGSSQGFGGFGGGEHFNDSGDYSGFFEELFGRGQAFRQGGGQRRDMRGSDQHATIELTVPESYSGTTRMLALRTVELDDQGHAHERVRELEVNIPKGVREGQMIRLAGKGQPGIGKGAPGDLLLQVRFVHDSHWHTEGKDVYQQVYVTPWQAALGGPVEFQTLAGTFEINVPAGSQPDRKLRIRGKGLPAKEPGDLYLVLDIRVPVPDTDAQRDAYAALAKAFGNPTT</sequence>
<dbReference type="AlphaFoldDB" id="A0A3R8NCQ8"/>
<organism evidence="4 5">
    <name type="scientific">Lautropia dentalis</name>
    <dbReference type="NCBI Taxonomy" id="2490857"/>
    <lineage>
        <taxon>Bacteria</taxon>
        <taxon>Pseudomonadati</taxon>
        <taxon>Pseudomonadota</taxon>
        <taxon>Betaproteobacteria</taxon>
        <taxon>Burkholderiales</taxon>
        <taxon>Burkholderiaceae</taxon>
        <taxon>Lautropia</taxon>
    </lineage>
</organism>
<comment type="caution">
    <text evidence="4">The sequence shown here is derived from an EMBL/GenBank/DDBJ whole genome shotgun (WGS) entry which is preliminary data.</text>
</comment>
<keyword evidence="5" id="KW-1185">Reference proteome</keyword>
<keyword evidence="1" id="KW-0143">Chaperone</keyword>
<dbReference type="SMART" id="SM00271">
    <property type="entry name" value="DnaJ"/>
    <property type="match status" value="1"/>
</dbReference>
<dbReference type="RefSeq" id="WP_125095044.1">
    <property type="nucleotide sequence ID" value="NZ_RRUE01000001.1"/>
</dbReference>
<dbReference type="InterPro" id="IPR002939">
    <property type="entry name" value="DnaJ_C"/>
</dbReference>
<protein>
    <submittedName>
        <fullName evidence="4">J domain-containing protein</fullName>
    </submittedName>
</protein>
<dbReference type="InterPro" id="IPR036869">
    <property type="entry name" value="J_dom_sf"/>
</dbReference>
<name>A0A3R8NCQ8_9BURK</name>
<dbReference type="SUPFAM" id="SSF49493">
    <property type="entry name" value="HSP40/DnaJ peptide-binding domain"/>
    <property type="match status" value="2"/>
</dbReference>
<feature type="compositionally biased region" description="Basic and acidic residues" evidence="2">
    <location>
        <begin position="35"/>
        <end position="48"/>
    </location>
</feature>
<evidence type="ECO:0000256" key="1">
    <source>
        <dbReference type="ARBA" id="ARBA00023186"/>
    </source>
</evidence>
<dbReference type="Proteomes" id="UP000270261">
    <property type="component" value="Unassembled WGS sequence"/>
</dbReference>
<dbReference type="EMBL" id="RRUE01000001">
    <property type="protein sequence ID" value="RRN45615.1"/>
    <property type="molecule type" value="Genomic_DNA"/>
</dbReference>
<feature type="region of interest" description="Disordered" evidence="2">
    <location>
        <begin position="35"/>
        <end position="54"/>
    </location>
</feature>
<proteinExistence type="predicted"/>
<dbReference type="PANTHER" id="PTHR43096">
    <property type="entry name" value="DNAJ HOMOLOG 1, MITOCHONDRIAL-RELATED"/>
    <property type="match status" value="1"/>
</dbReference>
<dbReference type="SUPFAM" id="SSF46565">
    <property type="entry name" value="Chaperone J-domain"/>
    <property type="match status" value="1"/>
</dbReference>
<dbReference type="Pfam" id="PF00226">
    <property type="entry name" value="DnaJ"/>
    <property type="match status" value="1"/>
</dbReference>
<dbReference type="OrthoDB" id="9779889at2"/>
<evidence type="ECO:0000259" key="3">
    <source>
        <dbReference type="PROSITE" id="PS50076"/>
    </source>
</evidence>
<dbReference type="Pfam" id="PF01556">
    <property type="entry name" value="DnaJ_C"/>
    <property type="match status" value="1"/>
</dbReference>
<gene>
    <name evidence="4" type="ORF">EHV23_05495</name>
</gene>
<dbReference type="InterPro" id="IPR001623">
    <property type="entry name" value="DnaJ_domain"/>
</dbReference>